<proteinExistence type="predicted"/>
<organism evidence="1">
    <name type="scientific">marine sediment metagenome</name>
    <dbReference type="NCBI Taxonomy" id="412755"/>
    <lineage>
        <taxon>unclassified sequences</taxon>
        <taxon>metagenomes</taxon>
        <taxon>ecological metagenomes</taxon>
    </lineage>
</organism>
<gene>
    <name evidence="1" type="ORF">LCGC14_1222580</name>
</gene>
<name>A0A0F9LAX3_9ZZZZ</name>
<evidence type="ECO:0000313" key="1">
    <source>
        <dbReference type="EMBL" id="KKM92024.1"/>
    </source>
</evidence>
<dbReference type="EMBL" id="LAZR01006451">
    <property type="protein sequence ID" value="KKM92024.1"/>
    <property type="molecule type" value="Genomic_DNA"/>
</dbReference>
<accession>A0A0F9LAX3</accession>
<sequence length="65" mass="7594">MQPAKWGKPYGMPFCTRHGRVRRMFRKGQRVRFYDGQGRQIGPEQRNVAPAVAYALSKGWDTCHR</sequence>
<dbReference type="AlphaFoldDB" id="A0A0F9LAX3"/>
<comment type="caution">
    <text evidence="1">The sequence shown here is derived from an EMBL/GenBank/DDBJ whole genome shotgun (WGS) entry which is preliminary data.</text>
</comment>
<protein>
    <submittedName>
        <fullName evidence="1">Uncharacterized protein</fullName>
    </submittedName>
</protein>
<reference evidence="1" key="1">
    <citation type="journal article" date="2015" name="Nature">
        <title>Complex archaea that bridge the gap between prokaryotes and eukaryotes.</title>
        <authorList>
            <person name="Spang A."/>
            <person name="Saw J.H."/>
            <person name="Jorgensen S.L."/>
            <person name="Zaremba-Niedzwiedzka K."/>
            <person name="Martijn J."/>
            <person name="Lind A.E."/>
            <person name="van Eijk R."/>
            <person name="Schleper C."/>
            <person name="Guy L."/>
            <person name="Ettema T.J."/>
        </authorList>
    </citation>
    <scope>NUCLEOTIDE SEQUENCE</scope>
</reference>